<reference evidence="8" key="2">
    <citation type="submission" date="2020-04" db="EMBL/GenBank/DDBJ databases">
        <authorList>
            <consortium name="NCBI Genome Project"/>
        </authorList>
    </citation>
    <scope>NUCLEOTIDE SEQUENCE</scope>
    <source>
        <strain evidence="8">CBS 342.82</strain>
    </source>
</reference>
<reference evidence="8" key="3">
    <citation type="submission" date="2025-08" db="UniProtKB">
        <authorList>
            <consortium name="RefSeq"/>
        </authorList>
    </citation>
    <scope>IDENTIFICATION</scope>
    <source>
        <strain evidence="8">CBS 342.82</strain>
    </source>
</reference>
<dbReference type="PANTHER" id="PTHR11266:SF80">
    <property type="entry name" value="PEROXISOMAL MEMBRANE PROTEIN 2"/>
    <property type="match status" value="1"/>
</dbReference>
<accession>A0A6J3M5Q5</accession>
<evidence type="ECO:0000313" key="7">
    <source>
        <dbReference type="Proteomes" id="UP000504637"/>
    </source>
</evidence>
<dbReference type="GO" id="GO:0005778">
    <property type="term" value="C:peroxisomal membrane"/>
    <property type="evidence" value="ECO:0007669"/>
    <property type="project" value="TreeGrafter"/>
</dbReference>
<dbReference type="Pfam" id="PF04117">
    <property type="entry name" value="Mpv17_PMP22"/>
    <property type="match status" value="1"/>
</dbReference>
<evidence type="ECO:0000256" key="4">
    <source>
        <dbReference type="ARBA" id="ARBA00022989"/>
    </source>
</evidence>
<keyword evidence="5 6" id="KW-0472">Membrane</keyword>
<evidence type="ECO:0008006" key="9">
    <source>
        <dbReference type="Google" id="ProtNLM"/>
    </source>
</evidence>
<keyword evidence="4 6" id="KW-1133">Transmembrane helix</keyword>
<dbReference type="RefSeq" id="XP_033460427.1">
    <property type="nucleotide sequence ID" value="XM_033607560.1"/>
</dbReference>
<evidence type="ECO:0000256" key="1">
    <source>
        <dbReference type="ARBA" id="ARBA00004141"/>
    </source>
</evidence>
<evidence type="ECO:0000256" key="2">
    <source>
        <dbReference type="ARBA" id="ARBA00006824"/>
    </source>
</evidence>
<evidence type="ECO:0000256" key="6">
    <source>
        <dbReference type="RuleBase" id="RU363053"/>
    </source>
</evidence>
<reference evidence="8" key="1">
    <citation type="submission" date="2020-01" db="EMBL/GenBank/DDBJ databases">
        <authorList>
            <consortium name="DOE Joint Genome Institute"/>
            <person name="Haridas S."/>
            <person name="Albert R."/>
            <person name="Binder M."/>
            <person name="Bloem J."/>
            <person name="Labutti K."/>
            <person name="Salamov A."/>
            <person name="Andreopoulos B."/>
            <person name="Baker S.E."/>
            <person name="Barry K."/>
            <person name="Bills G."/>
            <person name="Bluhm B.H."/>
            <person name="Cannon C."/>
            <person name="Castanera R."/>
            <person name="Culley D.E."/>
            <person name="Daum C."/>
            <person name="Ezra D."/>
            <person name="Gonzalez J.B."/>
            <person name="Henrissat B."/>
            <person name="Kuo A."/>
            <person name="Liang C."/>
            <person name="Lipzen A."/>
            <person name="Lutzoni F."/>
            <person name="Magnuson J."/>
            <person name="Mondo S."/>
            <person name="Nolan M."/>
            <person name="Ohm R."/>
            <person name="Pangilinan J."/>
            <person name="Park H.-J."/>
            <person name="Ramirez L."/>
            <person name="Alfaro M."/>
            <person name="Sun H."/>
            <person name="Tritt A."/>
            <person name="Yoshinaga Y."/>
            <person name="Zwiers L.-H."/>
            <person name="Turgeon B.G."/>
            <person name="Goodwin S.B."/>
            <person name="Spatafora J.W."/>
            <person name="Crous P.W."/>
            <person name="Grigoriev I.V."/>
        </authorList>
    </citation>
    <scope>NUCLEOTIDE SEQUENCE</scope>
    <source>
        <strain evidence="8">CBS 342.82</strain>
    </source>
</reference>
<comment type="similarity">
    <text evidence="2 6">Belongs to the peroxisomal membrane protein PXMP2/4 family.</text>
</comment>
<feature type="transmembrane region" description="Helical" evidence="6">
    <location>
        <begin position="12"/>
        <end position="30"/>
    </location>
</feature>
<dbReference type="Proteomes" id="UP000504637">
    <property type="component" value="Unplaced"/>
</dbReference>
<gene>
    <name evidence="8" type="ORF">K489DRAFT_409257</name>
</gene>
<dbReference type="PANTHER" id="PTHR11266">
    <property type="entry name" value="PEROXISOMAL MEMBRANE PROTEIN 2, PXMP2 MPV17"/>
    <property type="match status" value="1"/>
</dbReference>
<sequence length="222" mass="25152">MVEASDPIVRSTLQAAVLAGISNLVAQYLASSRDGTPFQFDVTRFFQFILYAFMVSPGNFVWQRWLETKFPAYDRKLHGDKKEEYIDDYVTGQNTKTVNKGGEKAPAKKIPNELGQREKNQSLNLQNTFIKFALDSTVGTCINTVLFIVGFALIRGSEKDYIQDDVAEQFLPMFLANCKVWPAVNIISFTLVPLEHRMLFSQMINLVWGVYLSLIADGTQKF</sequence>
<name>A0A6J3M5Q5_9PEZI</name>
<organism evidence="8">
    <name type="scientific">Dissoconium aciculare CBS 342.82</name>
    <dbReference type="NCBI Taxonomy" id="1314786"/>
    <lineage>
        <taxon>Eukaryota</taxon>
        <taxon>Fungi</taxon>
        <taxon>Dikarya</taxon>
        <taxon>Ascomycota</taxon>
        <taxon>Pezizomycotina</taxon>
        <taxon>Dothideomycetes</taxon>
        <taxon>Dothideomycetidae</taxon>
        <taxon>Mycosphaerellales</taxon>
        <taxon>Dissoconiaceae</taxon>
        <taxon>Dissoconium</taxon>
    </lineage>
</organism>
<dbReference type="GeneID" id="54365359"/>
<dbReference type="InterPro" id="IPR007248">
    <property type="entry name" value="Mpv17_PMP22"/>
</dbReference>
<keyword evidence="7" id="KW-1185">Reference proteome</keyword>
<evidence type="ECO:0000313" key="8">
    <source>
        <dbReference type="RefSeq" id="XP_033460427.1"/>
    </source>
</evidence>
<dbReference type="AlphaFoldDB" id="A0A6J3M5Q5"/>
<proteinExistence type="inferred from homology"/>
<comment type="subcellular location">
    <subcellularLocation>
        <location evidence="1">Membrane</location>
        <topology evidence="1">Multi-pass membrane protein</topology>
    </subcellularLocation>
</comment>
<feature type="transmembrane region" description="Helical" evidence="6">
    <location>
        <begin position="42"/>
        <end position="62"/>
    </location>
</feature>
<keyword evidence="3 6" id="KW-0812">Transmembrane</keyword>
<evidence type="ECO:0000256" key="3">
    <source>
        <dbReference type="ARBA" id="ARBA00022692"/>
    </source>
</evidence>
<protein>
    <recommendedName>
        <fullName evidence="9">Integral membrane protein, Mpv17/PMP22 family</fullName>
    </recommendedName>
</protein>
<dbReference type="OrthoDB" id="10267969at2759"/>
<feature type="transmembrane region" description="Helical" evidence="6">
    <location>
        <begin position="132"/>
        <end position="154"/>
    </location>
</feature>
<evidence type="ECO:0000256" key="5">
    <source>
        <dbReference type="ARBA" id="ARBA00023136"/>
    </source>
</evidence>